<sequence>MQKCSEFQMAEMVEFGTTKPNQNKRSLSPIKRGVFGNLSRSHVFRKSKEKKDSNGPKEYANLGTKLKTVPKEAVDGKEDNIFVRTVWVWGAWSCSSMQRILVKYFNEKKSMAVKMKIQGGLFPMAEKVQKSPACHDQKFHYFSSLFGLRSEAKGLNWRRAQGEVSECVYNLQGRWRQKSVRFTLQAPRARGVYCPESANRQEWRLRSELTSQYLGLIPTGREYTVMETMGFIIKFEEEMKLKIRVSPHQARCRYLQPCWADFLDRIADVGFVGRWWLPGSRICDCDLKAHEFLHLPAHLRAVGPHQLYPEANERLFNEEKPKPVVLTAYHVVQALWEEQVLKQEKKNQVALSQADPLVPSEVAR</sequence>
<organism evidence="1 2">
    <name type="scientific">Monodon monoceros</name>
    <name type="common">Narwhal</name>
    <name type="synonym">Ceratodon monodon</name>
    <dbReference type="NCBI Taxonomy" id="40151"/>
    <lineage>
        <taxon>Eukaryota</taxon>
        <taxon>Metazoa</taxon>
        <taxon>Chordata</taxon>
        <taxon>Craniata</taxon>
        <taxon>Vertebrata</taxon>
        <taxon>Euteleostomi</taxon>
        <taxon>Mammalia</taxon>
        <taxon>Eutheria</taxon>
        <taxon>Laurasiatheria</taxon>
        <taxon>Artiodactyla</taxon>
        <taxon>Whippomorpha</taxon>
        <taxon>Cetacea</taxon>
        <taxon>Odontoceti</taxon>
        <taxon>Monodontidae</taxon>
        <taxon>Monodon</taxon>
    </lineage>
</organism>
<dbReference type="AlphaFoldDB" id="A0A4U1EX76"/>
<evidence type="ECO:0000313" key="2">
    <source>
        <dbReference type="Proteomes" id="UP000308365"/>
    </source>
</evidence>
<dbReference type="PANTHER" id="PTHR21435">
    <property type="entry name" value="MITOCHONDRIAL IMPORT INNER MEMBRANE TRANSLOCASE SUBUNIT TIM29"/>
    <property type="match status" value="1"/>
</dbReference>
<dbReference type="Proteomes" id="UP000308365">
    <property type="component" value="Unassembled WGS sequence"/>
</dbReference>
<gene>
    <name evidence="1" type="ORF">EI555_005782</name>
</gene>
<comment type="caution">
    <text evidence="1">The sequence shown here is derived from an EMBL/GenBank/DDBJ whole genome shotgun (WGS) entry which is preliminary data.</text>
</comment>
<dbReference type="GO" id="GO:0045039">
    <property type="term" value="P:protein insertion into mitochondrial inner membrane"/>
    <property type="evidence" value="ECO:0007669"/>
    <property type="project" value="TreeGrafter"/>
</dbReference>
<protein>
    <submittedName>
        <fullName evidence="1">Uncharacterized protein</fullName>
    </submittedName>
</protein>
<name>A0A4U1EX76_MONMO</name>
<dbReference type="EMBL" id="RWIC01000706">
    <property type="protein sequence ID" value="TKC40786.1"/>
    <property type="molecule type" value="Genomic_DNA"/>
</dbReference>
<dbReference type="InterPro" id="IPR019322">
    <property type="entry name" value="TIMM29"/>
</dbReference>
<proteinExistence type="predicted"/>
<dbReference type="PANTHER" id="PTHR21435:SF1">
    <property type="entry name" value="MITOCHONDRIAL IMPORT INNER MEMBRANE TRANSLOCASE SUBUNIT TIM29"/>
    <property type="match status" value="1"/>
</dbReference>
<dbReference type="Pfam" id="PF10171">
    <property type="entry name" value="Tim29"/>
    <property type="match status" value="1"/>
</dbReference>
<dbReference type="GO" id="GO:0042721">
    <property type="term" value="C:TIM22 mitochondrial import inner membrane insertion complex"/>
    <property type="evidence" value="ECO:0007669"/>
    <property type="project" value="InterPro"/>
</dbReference>
<reference evidence="2" key="1">
    <citation type="journal article" date="2019" name="IScience">
        <title>Narwhal Genome Reveals Long-Term Low Genetic Diversity despite Current Large Abundance Size.</title>
        <authorList>
            <person name="Westbury M.V."/>
            <person name="Petersen B."/>
            <person name="Garde E."/>
            <person name="Heide-Jorgensen M.P."/>
            <person name="Lorenzen E.D."/>
        </authorList>
    </citation>
    <scope>NUCLEOTIDE SEQUENCE [LARGE SCALE GENOMIC DNA]</scope>
</reference>
<evidence type="ECO:0000313" key="1">
    <source>
        <dbReference type="EMBL" id="TKC40786.1"/>
    </source>
</evidence>
<accession>A0A4U1EX76</accession>